<dbReference type="InterPro" id="IPR036291">
    <property type="entry name" value="NAD(P)-bd_dom_sf"/>
</dbReference>
<protein>
    <recommendedName>
        <fullName evidence="7">Enoyl reductase (ER) domain-containing protein</fullName>
    </recommendedName>
</protein>
<evidence type="ECO:0000259" key="3">
    <source>
        <dbReference type="Pfam" id="PF00107"/>
    </source>
</evidence>
<dbReference type="HOGENOM" id="CLU_026673_17_2_9"/>
<dbReference type="Gene3D" id="3.90.180.10">
    <property type="entry name" value="Medium-chain alcohol dehydrogenases, catalytic domain"/>
    <property type="match status" value="1"/>
</dbReference>
<feature type="domain" description="Alcohol dehydrogenase-like C-terminal" evidence="3">
    <location>
        <begin position="127"/>
        <end position="226"/>
    </location>
</feature>
<dbReference type="Proteomes" id="UP000014127">
    <property type="component" value="Unassembled WGS sequence"/>
</dbReference>
<evidence type="ECO:0000256" key="1">
    <source>
        <dbReference type="ARBA" id="ARBA00022857"/>
    </source>
</evidence>
<keyword evidence="2" id="KW-0560">Oxidoreductase</keyword>
<evidence type="ECO:0008006" key="7">
    <source>
        <dbReference type="Google" id="ProtNLM"/>
    </source>
</evidence>
<dbReference type="InterPro" id="IPR011032">
    <property type="entry name" value="GroES-like_sf"/>
</dbReference>
<evidence type="ECO:0000313" key="5">
    <source>
        <dbReference type="EMBL" id="EOT42715.1"/>
    </source>
</evidence>
<keyword evidence="6" id="KW-1185">Reference proteome</keyword>
<evidence type="ECO:0000313" key="6">
    <source>
        <dbReference type="Proteomes" id="UP000014127"/>
    </source>
</evidence>
<organism evidence="5 6">
    <name type="scientific">Enterococcus dispar ATCC 51266</name>
    <dbReference type="NCBI Taxonomy" id="1139219"/>
    <lineage>
        <taxon>Bacteria</taxon>
        <taxon>Bacillati</taxon>
        <taxon>Bacillota</taxon>
        <taxon>Bacilli</taxon>
        <taxon>Lactobacillales</taxon>
        <taxon>Enterococcaceae</taxon>
        <taxon>Enterococcus</taxon>
    </lineage>
</organism>
<dbReference type="PANTHER" id="PTHR48106:SF2">
    <property type="entry name" value="ZN2+-BINDING DEHYDROGENASE"/>
    <property type="match status" value="1"/>
</dbReference>
<dbReference type="OrthoDB" id="9787435at2"/>
<dbReference type="Gene3D" id="3.40.50.720">
    <property type="entry name" value="NAD(P)-binding Rossmann-like Domain"/>
    <property type="match status" value="1"/>
</dbReference>
<dbReference type="CDD" id="cd05282">
    <property type="entry name" value="ETR_like"/>
    <property type="match status" value="1"/>
</dbReference>
<comment type="caution">
    <text evidence="5">The sequence shown here is derived from an EMBL/GenBank/DDBJ whole genome shotgun (WGS) entry which is preliminary data.</text>
</comment>
<name>S1NV86_9ENTE</name>
<dbReference type="InterPro" id="IPR013149">
    <property type="entry name" value="ADH-like_C"/>
</dbReference>
<dbReference type="STRING" id="44009.RV01_GL002478"/>
<dbReference type="Pfam" id="PF00107">
    <property type="entry name" value="ADH_zinc_N"/>
    <property type="match status" value="1"/>
</dbReference>
<dbReference type="GO" id="GO:0070402">
    <property type="term" value="F:NADPH binding"/>
    <property type="evidence" value="ECO:0007669"/>
    <property type="project" value="TreeGrafter"/>
</dbReference>
<dbReference type="GO" id="GO:0016651">
    <property type="term" value="F:oxidoreductase activity, acting on NAD(P)H"/>
    <property type="evidence" value="ECO:0007669"/>
    <property type="project" value="TreeGrafter"/>
</dbReference>
<dbReference type="SUPFAM" id="SSF50129">
    <property type="entry name" value="GroES-like"/>
    <property type="match status" value="1"/>
</dbReference>
<reference evidence="5 6" key="1">
    <citation type="submission" date="2013-03" db="EMBL/GenBank/DDBJ databases">
        <title>The Genome Sequence of Enterococcus dispar ATCC_51266 (Illumina only assembly).</title>
        <authorList>
            <consortium name="The Broad Institute Genomics Platform"/>
            <consortium name="The Broad Institute Genome Sequencing Center for Infectious Disease"/>
            <person name="Earl A."/>
            <person name="Russ C."/>
            <person name="Gilmore M."/>
            <person name="Surin D."/>
            <person name="Walker B."/>
            <person name="Young S."/>
            <person name="Zeng Q."/>
            <person name="Gargeya S."/>
            <person name="Fitzgerald M."/>
            <person name="Haas B."/>
            <person name="Abouelleil A."/>
            <person name="Allen A.W."/>
            <person name="Alvarado L."/>
            <person name="Arachchi H.M."/>
            <person name="Berlin A.M."/>
            <person name="Chapman S.B."/>
            <person name="Gainer-Dewar J."/>
            <person name="Goldberg J."/>
            <person name="Griggs A."/>
            <person name="Gujja S."/>
            <person name="Hansen M."/>
            <person name="Howarth C."/>
            <person name="Imamovic A."/>
            <person name="Ireland A."/>
            <person name="Larimer J."/>
            <person name="McCowan C."/>
            <person name="Murphy C."/>
            <person name="Pearson M."/>
            <person name="Poon T.W."/>
            <person name="Priest M."/>
            <person name="Roberts A."/>
            <person name="Saif S."/>
            <person name="Shea T."/>
            <person name="Sisk P."/>
            <person name="Sykes S."/>
            <person name="Wortman J."/>
            <person name="Nusbaum C."/>
            <person name="Birren B."/>
        </authorList>
    </citation>
    <scope>NUCLEOTIDE SEQUENCE [LARGE SCALE GENOMIC DNA]</scope>
    <source>
        <strain evidence="5 6">ATCC 51266</strain>
    </source>
</reference>
<dbReference type="PANTHER" id="PTHR48106">
    <property type="entry name" value="QUINONE OXIDOREDUCTASE PIG3-RELATED"/>
    <property type="match status" value="1"/>
</dbReference>
<dbReference type="Pfam" id="PF08240">
    <property type="entry name" value="ADH_N"/>
    <property type="match status" value="1"/>
</dbReference>
<dbReference type="AlphaFoldDB" id="S1NV86"/>
<proteinExistence type="predicted"/>
<dbReference type="RefSeq" id="WP_016172254.1">
    <property type="nucleotide sequence ID" value="NZ_ASWK01000001.1"/>
</dbReference>
<feature type="domain" description="Alcohol dehydrogenase-like N-terminal" evidence="4">
    <location>
        <begin position="2"/>
        <end position="85"/>
    </location>
</feature>
<keyword evidence="1" id="KW-0521">NADP</keyword>
<dbReference type="EMBL" id="AHYR01000004">
    <property type="protein sequence ID" value="EOT42715.1"/>
    <property type="molecule type" value="Genomic_DNA"/>
</dbReference>
<evidence type="ECO:0000256" key="2">
    <source>
        <dbReference type="ARBA" id="ARBA00023002"/>
    </source>
</evidence>
<evidence type="ECO:0000259" key="4">
    <source>
        <dbReference type="Pfam" id="PF08240"/>
    </source>
</evidence>
<dbReference type="SUPFAM" id="SSF51735">
    <property type="entry name" value="NAD(P)-binding Rossmann-fold domains"/>
    <property type="match status" value="1"/>
</dbReference>
<dbReference type="eggNOG" id="COG0604">
    <property type="taxonomic scope" value="Bacteria"/>
</dbReference>
<accession>S1NV86</accession>
<sequence length="265" mass="29459">MKGEILVEMLYAPINPSDLIPVTGAYSPRTPLPSLLGYEGVGIVRSVKNVADQYLLNKMVLPLRGEGTWQRFVVTQADYAIVVPDEIDLLTASQAYINPVTAWVLCVEEFQLKRGDILVINAANSSIGKSFVQLAKLLGFHLIAIVRHECARKELEKLGAFFVINSTSENVKEKIMQITDGKGVTAAVDSVGGVQGTILATCVKKGGNFRTIGLLSGKQVDWQFLTTELDISVAIFHLRHWFDQISVEHWQRVFETIFYYMKKGL</sequence>
<dbReference type="InterPro" id="IPR013154">
    <property type="entry name" value="ADH-like_N"/>
</dbReference>
<dbReference type="PATRIC" id="fig|1139219.3.peg.1043"/>
<gene>
    <name evidence="5" type="ORF">OMK_01076</name>
</gene>